<comment type="caution">
    <text evidence="3">The sequence shown here is derived from an EMBL/GenBank/DDBJ whole genome shotgun (WGS) entry which is preliminary data.</text>
</comment>
<sequence length="199" mass="20791">MSDPDAQQAISEGAPSGQDRPSRQEPPPRDKKPGSSRGTLIGIAGALVTAGIAAVVVLPSLTRDKPAAVGEESTLEVLVPADINAALPTLDPGSSKAAVDDARNCKAPLAWVTLTQRPSGHGGMVRVRSGQYLSPPIKLTTTPQRIAIPYPAPYPVGRGVLTLVGEADQVGFYLRPGGVQDVNGAYSVNVRWQVRNPCQ</sequence>
<accession>A0ABQ6BE94</accession>
<evidence type="ECO:0000256" key="2">
    <source>
        <dbReference type="SAM" id="Phobius"/>
    </source>
</evidence>
<keyword evidence="2" id="KW-1133">Transmembrane helix</keyword>
<dbReference type="Proteomes" id="UP001156905">
    <property type="component" value="Unassembled WGS sequence"/>
</dbReference>
<gene>
    <name evidence="3" type="ORF">GCM10007857_72030</name>
</gene>
<evidence type="ECO:0000313" key="3">
    <source>
        <dbReference type="EMBL" id="GLR90488.1"/>
    </source>
</evidence>
<organism evidence="3 4">
    <name type="scientific">Bradyrhizobium iriomotense</name>
    <dbReference type="NCBI Taxonomy" id="441950"/>
    <lineage>
        <taxon>Bacteria</taxon>
        <taxon>Pseudomonadati</taxon>
        <taxon>Pseudomonadota</taxon>
        <taxon>Alphaproteobacteria</taxon>
        <taxon>Hyphomicrobiales</taxon>
        <taxon>Nitrobacteraceae</taxon>
        <taxon>Bradyrhizobium</taxon>
    </lineage>
</organism>
<reference evidence="4" key="1">
    <citation type="journal article" date="2019" name="Int. J. Syst. Evol. Microbiol.">
        <title>The Global Catalogue of Microorganisms (GCM) 10K type strain sequencing project: providing services to taxonomists for standard genome sequencing and annotation.</title>
        <authorList>
            <consortium name="The Broad Institute Genomics Platform"/>
            <consortium name="The Broad Institute Genome Sequencing Center for Infectious Disease"/>
            <person name="Wu L."/>
            <person name="Ma J."/>
        </authorList>
    </citation>
    <scope>NUCLEOTIDE SEQUENCE [LARGE SCALE GENOMIC DNA]</scope>
    <source>
        <strain evidence="4">NBRC 102520</strain>
    </source>
</reference>
<feature type="region of interest" description="Disordered" evidence="1">
    <location>
        <begin position="1"/>
        <end position="38"/>
    </location>
</feature>
<keyword evidence="4" id="KW-1185">Reference proteome</keyword>
<evidence type="ECO:0008006" key="5">
    <source>
        <dbReference type="Google" id="ProtNLM"/>
    </source>
</evidence>
<feature type="compositionally biased region" description="Basic and acidic residues" evidence="1">
    <location>
        <begin position="20"/>
        <end position="33"/>
    </location>
</feature>
<name>A0ABQ6BE94_9BRAD</name>
<keyword evidence="2" id="KW-0472">Membrane</keyword>
<feature type="transmembrane region" description="Helical" evidence="2">
    <location>
        <begin position="39"/>
        <end position="58"/>
    </location>
</feature>
<protein>
    <recommendedName>
        <fullName evidence="5">DUF4402 domain-containing protein</fullName>
    </recommendedName>
</protein>
<evidence type="ECO:0000313" key="4">
    <source>
        <dbReference type="Proteomes" id="UP001156905"/>
    </source>
</evidence>
<proteinExistence type="predicted"/>
<keyword evidence="2" id="KW-0812">Transmembrane</keyword>
<evidence type="ECO:0000256" key="1">
    <source>
        <dbReference type="SAM" id="MobiDB-lite"/>
    </source>
</evidence>
<dbReference type="EMBL" id="BSOW01000034">
    <property type="protein sequence ID" value="GLR90488.1"/>
    <property type="molecule type" value="Genomic_DNA"/>
</dbReference>